<organism evidence="1 2">
    <name type="scientific">Clostridium drakei</name>
    <dbReference type="NCBI Taxonomy" id="332101"/>
    <lineage>
        <taxon>Bacteria</taxon>
        <taxon>Bacillati</taxon>
        <taxon>Bacillota</taxon>
        <taxon>Clostridia</taxon>
        <taxon>Eubacteriales</taxon>
        <taxon>Clostridiaceae</taxon>
        <taxon>Clostridium</taxon>
    </lineage>
</organism>
<dbReference type="EMBL" id="CP020953">
    <property type="protein sequence ID" value="AWI03588.1"/>
    <property type="molecule type" value="Genomic_DNA"/>
</dbReference>
<accession>A0A2U8DLZ1</accession>
<gene>
    <name evidence="1" type="ORF">B9W14_03515</name>
</gene>
<keyword evidence="2" id="KW-1185">Reference proteome</keyword>
<dbReference type="AlphaFoldDB" id="A0A2U8DLZ1"/>
<dbReference type="KEGG" id="cdrk:B9W14_03515"/>
<sequence length="64" mass="7476">MEYSYRVVAHNLVQNKNNNWLKDNPCILKALLKKVAAGFGINYRKAISVRKEALRKLKKYLNNL</sequence>
<evidence type="ECO:0000313" key="1">
    <source>
        <dbReference type="EMBL" id="AWI03588.1"/>
    </source>
</evidence>
<proteinExistence type="predicted"/>
<evidence type="ECO:0000313" key="2">
    <source>
        <dbReference type="Proteomes" id="UP000244910"/>
    </source>
</evidence>
<reference evidence="2" key="1">
    <citation type="submission" date="2017-04" db="EMBL/GenBank/DDBJ databases">
        <authorList>
            <person name="Song Y."/>
            <person name="Cho B.-K."/>
        </authorList>
    </citation>
    <scope>NUCLEOTIDE SEQUENCE [LARGE SCALE GENOMIC DNA]</scope>
    <source>
        <strain evidence="2">SL1</strain>
    </source>
</reference>
<dbReference type="Proteomes" id="UP000244910">
    <property type="component" value="Chromosome"/>
</dbReference>
<protein>
    <submittedName>
        <fullName evidence="1">Uncharacterized protein</fullName>
    </submittedName>
</protein>
<name>A0A2U8DLZ1_9CLOT</name>